<dbReference type="CDD" id="cd06267">
    <property type="entry name" value="PBP1_LacI_sugar_binding-like"/>
    <property type="match status" value="1"/>
</dbReference>
<dbReference type="InterPro" id="IPR010982">
    <property type="entry name" value="Lambda_DNA-bd_dom_sf"/>
</dbReference>
<dbReference type="GO" id="GO:0000976">
    <property type="term" value="F:transcription cis-regulatory region binding"/>
    <property type="evidence" value="ECO:0007669"/>
    <property type="project" value="TreeGrafter"/>
</dbReference>
<dbReference type="InterPro" id="IPR046335">
    <property type="entry name" value="LacI/GalR-like_sensor"/>
</dbReference>
<dbReference type="SUPFAM" id="SSF53822">
    <property type="entry name" value="Periplasmic binding protein-like I"/>
    <property type="match status" value="1"/>
</dbReference>
<dbReference type="Gene3D" id="3.40.50.2300">
    <property type="match status" value="2"/>
</dbReference>
<keyword evidence="3" id="KW-0804">Transcription</keyword>
<dbReference type="RefSeq" id="WP_013599460.1">
    <property type="nucleotide sequence ID" value="NZ_RBNH01000026.1"/>
</dbReference>
<organism evidence="6 7">
    <name type="scientific">Pseudarthrobacter phenanthrenivorans</name>
    <name type="common">Arthrobacter phenanthrenivorans</name>
    <dbReference type="NCBI Taxonomy" id="361575"/>
    <lineage>
        <taxon>Bacteria</taxon>
        <taxon>Bacillati</taxon>
        <taxon>Actinomycetota</taxon>
        <taxon>Actinomycetes</taxon>
        <taxon>Micrococcales</taxon>
        <taxon>Micrococcaceae</taxon>
        <taxon>Pseudarthrobacter</taxon>
    </lineage>
</organism>
<evidence type="ECO:0000259" key="5">
    <source>
        <dbReference type="PROSITE" id="PS50932"/>
    </source>
</evidence>
<dbReference type="PANTHER" id="PTHR30146:SF109">
    <property type="entry name" value="HTH-TYPE TRANSCRIPTIONAL REGULATOR GALS"/>
    <property type="match status" value="1"/>
</dbReference>
<dbReference type="PROSITE" id="PS50932">
    <property type="entry name" value="HTH_LACI_2"/>
    <property type="match status" value="1"/>
</dbReference>
<dbReference type="GO" id="GO:0003700">
    <property type="term" value="F:DNA-binding transcription factor activity"/>
    <property type="evidence" value="ECO:0007669"/>
    <property type="project" value="TreeGrafter"/>
</dbReference>
<dbReference type="Proteomes" id="UP000273159">
    <property type="component" value="Unassembled WGS sequence"/>
</dbReference>
<name>A0A3B0FK19_PSEPS</name>
<feature type="domain" description="HTH lacI-type" evidence="5">
    <location>
        <begin position="2"/>
        <end position="56"/>
    </location>
</feature>
<dbReference type="AlphaFoldDB" id="A0A3B0FK19"/>
<dbReference type="OMA" id="FINRWFF"/>
<dbReference type="Gene3D" id="1.10.260.40">
    <property type="entry name" value="lambda repressor-like DNA-binding domains"/>
    <property type="match status" value="1"/>
</dbReference>
<dbReference type="SMART" id="SM00354">
    <property type="entry name" value="HTH_LACI"/>
    <property type="match status" value="1"/>
</dbReference>
<gene>
    <name evidence="6" type="ORF">D7Z96_19190</name>
</gene>
<reference evidence="6 7" key="1">
    <citation type="submission" date="2018-10" db="EMBL/GenBank/DDBJ databases">
        <title>Genome-guide identification and characterization of bacteria that degrade polycyclic aromatic hydrocarbons and resist hexavalent chromium simultaneously.</title>
        <authorList>
            <person name="Feng H."/>
        </authorList>
    </citation>
    <scope>NUCLEOTIDE SEQUENCE [LARGE SCALE GENOMIC DNA]</scope>
    <source>
        <strain evidence="6 7">J015</strain>
    </source>
</reference>
<dbReference type="InterPro" id="IPR000843">
    <property type="entry name" value="HTH_LacI"/>
</dbReference>
<keyword evidence="1" id="KW-0805">Transcription regulation</keyword>
<evidence type="ECO:0000256" key="3">
    <source>
        <dbReference type="ARBA" id="ARBA00023163"/>
    </source>
</evidence>
<comment type="caution">
    <text evidence="6">The sequence shown here is derived from an EMBL/GenBank/DDBJ whole genome shotgun (WGS) entry which is preliminary data.</text>
</comment>
<dbReference type="SUPFAM" id="SSF47413">
    <property type="entry name" value="lambda repressor-like DNA-binding domains"/>
    <property type="match status" value="1"/>
</dbReference>
<keyword evidence="2" id="KW-0238">DNA-binding</keyword>
<dbReference type="InterPro" id="IPR028082">
    <property type="entry name" value="Peripla_BP_I"/>
</dbReference>
<dbReference type="EMBL" id="RBNH01000026">
    <property type="protein sequence ID" value="RKO20210.1"/>
    <property type="molecule type" value="Genomic_DNA"/>
</dbReference>
<evidence type="ECO:0000256" key="1">
    <source>
        <dbReference type="ARBA" id="ARBA00023015"/>
    </source>
</evidence>
<accession>A0A3B0FK19</accession>
<evidence type="ECO:0000256" key="4">
    <source>
        <dbReference type="SAM" id="MobiDB-lite"/>
    </source>
</evidence>
<sequence>MAGIRDVARLAGVSQATASRALSGKGSVSTKAREAVTAAASELGFVMSYHASSLASGRSHNIGVVLPFVNRWYFATLLEGANSALMDAGYDLTLYDFQGDRYRESVLGDFLLRKRLDGVLAVSLQLNGHETEQILAAGIPVVGVGGPLPGIPTLRIDDVEVGRRATAHLISLGHTRVAHVGGEHEYGRNFEISSGRRAGYEQAMEAAGLPVREAWSLISDYSANDAYRETKHLLADPAERPTAIFCASDEMAFGAMLAARDLGLRIPDELSVIGVDGHEMGEILGLTTIDQFPRNQGMRAVERLLALVQEEDGDAAGPADELMQTRLVVRSSTSAPRTPDRQRRSS</sequence>
<dbReference type="Pfam" id="PF13377">
    <property type="entry name" value="Peripla_BP_3"/>
    <property type="match status" value="1"/>
</dbReference>
<reference evidence="7" key="2">
    <citation type="submission" date="2018-10" db="EMBL/GenBank/DDBJ databases">
        <authorList>
            <person name="Wang Y."/>
            <person name="Wang J."/>
            <person name="Yang X."/>
            <person name="Wang Z."/>
            <person name="Huang Y."/>
        </authorList>
    </citation>
    <scope>NUCLEOTIDE SEQUENCE [LARGE SCALE GENOMIC DNA]</scope>
    <source>
        <strain evidence="7">J015</strain>
    </source>
</reference>
<dbReference type="PANTHER" id="PTHR30146">
    <property type="entry name" value="LACI-RELATED TRANSCRIPTIONAL REPRESSOR"/>
    <property type="match status" value="1"/>
</dbReference>
<protein>
    <submittedName>
        <fullName evidence="6">LacI family transcriptional regulator</fullName>
    </submittedName>
</protein>
<dbReference type="Pfam" id="PF00356">
    <property type="entry name" value="LacI"/>
    <property type="match status" value="1"/>
</dbReference>
<evidence type="ECO:0000313" key="6">
    <source>
        <dbReference type="EMBL" id="RKO20210.1"/>
    </source>
</evidence>
<proteinExistence type="predicted"/>
<feature type="region of interest" description="Disordered" evidence="4">
    <location>
        <begin position="314"/>
        <end position="346"/>
    </location>
</feature>
<dbReference type="CDD" id="cd01392">
    <property type="entry name" value="HTH_LacI"/>
    <property type="match status" value="1"/>
</dbReference>
<evidence type="ECO:0000313" key="7">
    <source>
        <dbReference type="Proteomes" id="UP000273159"/>
    </source>
</evidence>
<evidence type="ECO:0000256" key="2">
    <source>
        <dbReference type="ARBA" id="ARBA00023125"/>
    </source>
</evidence>
<dbReference type="PROSITE" id="PS00356">
    <property type="entry name" value="HTH_LACI_1"/>
    <property type="match status" value="1"/>
</dbReference>